<accession>T1CMC3</accession>
<dbReference type="GO" id="GO:0016226">
    <property type="term" value="P:iron-sulfur cluster assembly"/>
    <property type="evidence" value="ECO:0007669"/>
    <property type="project" value="TreeGrafter"/>
</dbReference>
<reference evidence="1" key="1">
    <citation type="submission" date="2013-08" db="EMBL/GenBank/DDBJ databases">
        <authorList>
            <person name="Mendez C."/>
            <person name="Richter M."/>
            <person name="Ferrer M."/>
            <person name="Sanchez J."/>
        </authorList>
    </citation>
    <scope>NUCLEOTIDE SEQUENCE</scope>
</reference>
<evidence type="ECO:0000313" key="1">
    <source>
        <dbReference type="EMBL" id="EQD70065.1"/>
    </source>
</evidence>
<dbReference type="InterPro" id="IPR036065">
    <property type="entry name" value="BolA-like_sf"/>
</dbReference>
<proteinExistence type="predicted"/>
<dbReference type="PIRSF" id="PIRSF003113">
    <property type="entry name" value="BolA"/>
    <property type="match status" value="1"/>
</dbReference>
<reference evidence="1" key="2">
    <citation type="journal article" date="2014" name="ISME J.">
        <title>Microbial stratification in low pH oxic and suboxic macroscopic growths along an acid mine drainage.</title>
        <authorList>
            <person name="Mendez-Garcia C."/>
            <person name="Mesa V."/>
            <person name="Sprenger R.R."/>
            <person name="Richter M."/>
            <person name="Diez M.S."/>
            <person name="Solano J."/>
            <person name="Bargiela R."/>
            <person name="Golyshina O.V."/>
            <person name="Manteca A."/>
            <person name="Ramos J.L."/>
            <person name="Gallego J.R."/>
            <person name="Llorente I."/>
            <person name="Martins Dos Santos V.A."/>
            <person name="Jensen O.N."/>
            <person name="Pelaez A.I."/>
            <person name="Sanchez J."/>
            <person name="Ferrer M."/>
        </authorList>
    </citation>
    <scope>NUCLEOTIDE SEQUENCE</scope>
</reference>
<dbReference type="EMBL" id="AUZX01004713">
    <property type="protein sequence ID" value="EQD70065.1"/>
    <property type="molecule type" value="Genomic_DNA"/>
</dbReference>
<dbReference type="Pfam" id="PF01722">
    <property type="entry name" value="BolA"/>
    <property type="match status" value="1"/>
</dbReference>
<protein>
    <submittedName>
        <fullName evidence="1">BolA family protein</fullName>
    </submittedName>
</protein>
<dbReference type="Gene3D" id="3.30.300.90">
    <property type="entry name" value="BolA-like"/>
    <property type="match status" value="1"/>
</dbReference>
<dbReference type="AlphaFoldDB" id="T1CMC3"/>
<organism evidence="1">
    <name type="scientific">mine drainage metagenome</name>
    <dbReference type="NCBI Taxonomy" id="410659"/>
    <lineage>
        <taxon>unclassified sequences</taxon>
        <taxon>metagenomes</taxon>
        <taxon>ecological metagenomes</taxon>
    </lineage>
</organism>
<name>T1CMC3_9ZZZZ</name>
<dbReference type="PANTHER" id="PTHR46230:SF7">
    <property type="entry name" value="BOLA-LIKE PROTEIN 1"/>
    <property type="match status" value="1"/>
</dbReference>
<dbReference type="InterPro" id="IPR002634">
    <property type="entry name" value="BolA"/>
</dbReference>
<sequence length="60" mass="6348">AGARAGGHFRVTLVSTAFAGRSALERHRMVYRALEPLMGHGIHALNISARAPEAASRPAI</sequence>
<comment type="caution">
    <text evidence="1">The sequence shown here is derived from an EMBL/GenBank/DDBJ whole genome shotgun (WGS) entry which is preliminary data.</text>
</comment>
<gene>
    <name evidence="1" type="ORF">B1A_06502</name>
</gene>
<feature type="non-terminal residue" evidence="1">
    <location>
        <position position="1"/>
    </location>
</feature>
<dbReference type="PANTHER" id="PTHR46230">
    <property type="match status" value="1"/>
</dbReference>
<dbReference type="SUPFAM" id="SSF82657">
    <property type="entry name" value="BolA-like"/>
    <property type="match status" value="1"/>
</dbReference>